<keyword evidence="3" id="KW-0949">S-adenosyl-L-methionine</keyword>
<evidence type="ECO:0000256" key="6">
    <source>
        <dbReference type="ARBA" id="ARBA00023014"/>
    </source>
</evidence>
<sequence>MLYKFYTYALNGENMEKIKVSGIVELSTIDYPKKCSAVIFLSDCNMKCKYCHNYEHITKNVYEMSAEEVFNDIDFLFAEAIVISGGEPTLQPKAIMELAKLAKSRGFPVKIDTNGTHPKVIEELIKNNLVDYVALDVKCRFDKYKELTEYDGDIKEKILRIINMCRENDVFIECRTTYIPTVMDKDDIEEIAKTVRNCNLYAIQQFDNEHAYDDEFKKIQPPKTKRLIELGNIAKKYIDNVVVRTFEGEIKI</sequence>
<dbReference type="InterPro" id="IPR012840">
    <property type="entry name" value="NrdG2"/>
</dbReference>
<gene>
    <name evidence="8" type="ordered locus">Metig_0794</name>
</gene>
<evidence type="ECO:0000256" key="1">
    <source>
        <dbReference type="ARBA" id="ARBA00001966"/>
    </source>
</evidence>
<keyword evidence="2" id="KW-0004">4Fe-4S</keyword>
<evidence type="ECO:0000256" key="5">
    <source>
        <dbReference type="ARBA" id="ARBA00023004"/>
    </source>
</evidence>
<reference evidence="8 9" key="1">
    <citation type="submission" date="2011-05" db="EMBL/GenBank/DDBJ databases">
        <title>Complete sequence of Methanotorris igneus Kol 5.</title>
        <authorList>
            <consortium name="US DOE Joint Genome Institute"/>
            <person name="Lucas S."/>
            <person name="Han J."/>
            <person name="Lapidus A."/>
            <person name="Cheng J.-F."/>
            <person name="Goodwin L."/>
            <person name="Pitluck S."/>
            <person name="Peters L."/>
            <person name="Mikhailova N."/>
            <person name="Chertkov O."/>
            <person name="Han C."/>
            <person name="Tapia R."/>
            <person name="Land M."/>
            <person name="Hauser L."/>
            <person name="Kyrpides N."/>
            <person name="Ivanova N."/>
            <person name="Pagani I."/>
            <person name="Sieprawska-Lupa M."/>
            <person name="Whitman W."/>
            <person name="Woyke T."/>
        </authorList>
    </citation>
    <scope>NUCLEOTIDE SEQUENCE [LARGE SCALE GENOMIC DNA]</scope>
    <source>
        <strain evidence="9">DSM 5666 / JCM 11834 / Kol 5</strain>
    </source>
</reference>
<dbReference type="InterPro" id="IPR013785">
    <property type="entry name" value="Aldolase_TIM"/>
</dbReference>
<dbReference type="Proteomes" id="UP000009227">
    <property type="component" value="Chromosome"/>
</dbReference>
<dbReference type="GO" id="GO:0046872">
    <property type="term" value="F:metal ion binding"/>
    <property type="evidence" value="ECO:0007669"/>
    <property type="project" value="UniProtKB-KW"/>
</dbReference>
<keyword evidence="9" id="KW-1185">Reference proteome</keyword>
<evidence type="ECO:0000256" key="3">
    <source>
        <dbReference type="ARBA" id="ARBA00022691"/>
    </source>
</evidence>
<proteinExistence type="predicted"/>
<keyword evidence="4" id="KW-0479">Metal-binding</keyword>
<dbReference type="STRING" id="880724.Metig_0794"/>
<dbReference type="SUPFAM" id="SSF102114">
    <property type="entry name" value="Radical SAM enzymes"/>
    <property type="match status" value="1"/>
</dbReference>
<dbReference type="InterPro" id="IPR058240">
    <property type="entry name" value="rSAM_sf"/>
</dbReference>
<dbReference type="Pfam" id="PF04055">
    <property type="entry name" value="Radical_SAM"/>
    <property type="match status" value="1"/>
</dbReference>
<dbReference type="AlphaFoldDB" id="F6BCX8"/>
<evidence type="ECO:0000256" key="2">
    <source>
        <dbReference type="ARBA" id="ARBA00022485"/>
    </source>
</evidence>
<dbReference type="InterPro" id="IPR007197">
    <property type="entry name" value="rSAM"/>
</dbReference>
<dbReference type="PANTHER" id="PTHR30352:SF13">
    <property type="entry name" value="GLYCYL-RADICAL ENZYME ACTIVATING ENZYME YJJW-RELATED"/>
    <property type="match status" value="1"/>
</dbReference>
<organism evidence="9">
    <name type="scientific">Methanotorris igneus (strain DSM 5666 / JCM 11834 / Kol 5)</name>
    <dbReference type="NCBI Taxonomy" id="880724"/>
    <lineage>
        <taxon>Archaea</taxon>
        <taxon>Methanobacteriati</taxon>
        <taxon>Methanobacteriota</taxon>
        <taxon>Methanomada group</taxon>
        <taxon>Methanococci</taxon>
        <taxon>Methanococcales</taxon>
        <taxon>Methanocaldococcaceae</taxon>
        <taxon>Methanotorris</taxon>
    </lineage>
</organism>
<dbReference type="SFLD" id="SFLDG01094">
    <property type="entry name" value="Uncharacterised_Radical_SAM_Su"/>
    <property type="match status" value="1"/>
</dbReference>
<dbReference type="PROSITE" id="PS51918">
    <property type="entry name" value="RADICAL_SAM"/>
    <property type="match status" value="1"/>
</dbReference>
<dbReference type="NCBIfam" id="TIGR02495">
    <property type="entry name" value="NrdG2"/>
    <property type="match status" value="1"/>
</dbReference>
<keyword evidence="6" id="KW-0411">Iron-sulfur</keyword>
<dbReference type="InterPro" id="IPR034457">
    <property type="entry name" value="Organic_radical-activating"/>
</dbReference>
<accession>F6BCX8</accession>
<dbReference type="GO" id="GO:0003824">
    <property type="term" value="F:catalytic activity"/>
    <property type="evidence" value="ECO:0007669"/>
    <property type="project" value="InterPro"/>
</dbReference>
<dbReference type="CDD" id="cd01335">
    <property type="entry name" value="Radical_SAM"/>
    <property type="match status" value="1"/>
</dbReference>
<feature type="domain" description="Radical SAM core" evidence="7">
    <location>
        <begin position="30"/>
        <end position="240"/>
    </location>
</feature>
<dbReference type="KEGG" id="mig:Metig_0794"/>
<dbReference type="HOGENOM" id="CLU_078147_2_1_2"/>
<evidence type="ECO:0000259" key="7">
    <source>
        <dbReference type="PROSITE" id="PS51918"/>
    </source>
</evidence>
<evidence type="ECO:0000313" key="9">
    <source>
        <dbReference type="Proteomes" id="UP000009227"/>
    </source>
</evidence>
<protein>
    <submittedName>
        <fullName evidence="8">Anaerobic ribonucleoside-triphosphate reductase activating protein</fullName>
    </submittedName>
</protein>
<keyword evidence="5" id="KW-0408">Iron</keyword>
<dbReference type="SFLD" id="SFLDS00029">
    <property type="entry name" value="Radical_SAM"/>
    <property type="match status" value="1"/>
</dbReference>
<dbReference type="SFLD" id="SFLDG01067">
    <property type="entry name" value="SPASM/twitch_domain_containing"/>
    <property type="match status" value="1"/>
</dbReference>
<comment type="cofactor">
    <cofactor evidence="1">
        <name>[4Fe-4S] cluster</name>
        <dbReference type="ChEBI" id="CHEBI:49883"/>
    </cofactor>
</comment>
<name>F6BCX8_METIK</name>
<evidence type="ECO:0000256" key="4">
    <source>
        <dbReference type="ARBA" id="ARBA00022723"/>
    </source>
</evidence>
<dbReference type="PANTHER" id="PTHR30352">
    <property type="entry name" value="PYRUVATE FORMATE-LYASE-ACTIVATING ENZYME"/>
    <property type="match status" value="1"/>
</dbReference>
<evidence type="ECO:0000313" key="8">
    <source>
        <dbReference type="EMBL" id="AEF96339.1"/>
    </source>
</evidence>
<dbReference type="GO" id="GO:0051539">
    <property type="term" value="F:4 iron, 4 sulfur cluster binding"/>
    <property type="evidence" value="ECO:0007669"/>
    <property type="project" value="UniProtKB-KW"/>
</dbReference>
<dbReference type="EMBL" id="CP002737">
    <property type="protein sequence ID" value="AEF96339.1"/>
    <property type="molecule type" value="Genomic_DNA"/>
</dbReference>
<dbReference type="Gene3D" id="3.20.20.70">
    <property type="entry name" value="Aldolase class I"/>
    <property type="match status" value="1"/>
</dbReference>